<proteinExistence type="predicted"/>
<dbReference type="EMBL" id="JAEKLZ010000443">
    <property type="protein sequence ID" value="MBW8728698.1"/>
    <property type="molecule type" value="Genomic_DNA"/>
</dbReference>
<organism evidence="3 4">
    <name type="scientific">Inquilinus limosus</name>
    <dbReference type="NCBI Taxonomy" id="171674"/>
    <lineage>
        <taxon>Bacteria</taxon>
        <taxon>Pseudomonadati</taxon>
        <taxon>Pseudomonadota</taxon>
        <taxon>Alphaproteobacteria</taxon>
        <taxon>Rhodospirillales</taxon>
        <taxon>Rhodospirillaceae</taxon>
        <taxon>Inquilinus</taxon>
    </lineage>
</organism>
<gene>
    <name evidence="3" type="ORF">JF625_26570</name>
</gene>
<dbReference type="PANTHER" id="PTHR40446">
    <property type="entry name" value="N-ACETYLGLUCOSAMINE-1-PHOSPHODIESTER ALPHA-N-ACETYLGLUCOSAMINIDASE"/>
    <property type="match status" value="1"/>
</dbReference>
<keyword evidence="3" id="KW-0378">Hydrolase</keyword>
<dbReference type="InterPro" id="IPR018711">
    <property type="entry name" value="NAGPA"/>
</dbReference>
<reference evidence="3" key="1">
    <citation type="submission" date="2020-06" db="EMBL/GenBank/DDBJ databases">
        <title>Stable isotope informed genome-resolved metagenomics uncovers potential trophic interactions in rhizosphere soil.</title>
        <authorList>
            <person name="Starr E.P."/>
            <person name="Shi S."/>
            <person name="Blazewicz S.J."/>
            <person name="Koch B.J."/>
            <person name="Probst A.J."/>
            <person name="Hungate B.A."/>
            <person name="Pett-Ridge J."/>
            <person name="Firestone M.K."/>
            <person name="Banfield J.F."/>
        </authorList>
    </citation>
    <scope>NUCLEOTIDE SEQUENCE</scope>
    <source>
        <strain evidence="3">YM_69_17</strain>
    </source>
</reference>
<dbReference type="PANTHER" id="PTHR40446:SF2">
    <property type="entry name" value="N-ACETYLGLUCOSAMINE-1-PHOSPHODIESTER ALPHA-N-ACETYLGLUCOSAMINIDASE"/>
    <property type="match status" value="1"/>
</dbReference>
<dbReference type="Proteomes" id="UP000700706">
    <property type="component" value="Unassembled WGS sequence"/>
</dbReference>
<dbReference type="AlphaFoldDB" id="A0A952FP40"/>
<sequence length="300" mass="30907">MLFRQLLAVVVVGLAAVQARADDGITQSGYSSLYVGVDMATATVPSNPLTPGGAPTVSRATVMRVDLWAPGIALTGTERSGPLETTAETVSQFAARKRVRIAINTNFFAPCCTPAAEPKTVIGLLVSDGKVVSAPGSDDPTQSQAVLAVTRGGAAIIAPASEIRLPLVRTAVAGSAFLVRNGKDVSAASPSQGDPDNPNPRTLVGLSDHGRYLYLVTVDGRVAVYSRGTTNAQSAALMLAIGATDAINLDGGGSTEMVRADRPGQPYIVNTPSGGAERYDGAALGVYALPLPRWPGRPRD</sequence>
<feature type="signal peptide" evidence="1">
    <location>
        <begin position="1"/>
        <end position="21"/>
    </location>
</feature>
<protein>
    <submittedName>
        <fullName evidence="3">Phosphodiester glycosidase family protein</fullName>
    </submittedName>
</protein>
<comment type="caution">
    <text evidence="3">The sequence shown here is derived from an EMBL/GenBank/DDBJ whole genome shotgun (WGS) entry which is preliminary data.</text>
</comment>
<evidence type="ECO:0000313" key="4">
    <source>
        <dbReference type="Proteomes" id="UP000700706"/>
    </source>
</evidence>
<dbReference type="Pfam" id="PF09992">
    <property type="entry name" value="NAGPA"/>
    <property type="match status" value="1"/>
</dbReference>
<evidence type="ECO:0000259" key="2">
    <source>
        <dbReference type="Pfam" id="PF09992"/>
    </source>
</evidence>
<evidence type="ECO:0000256" key="1">
    <source>
        <dbReference type="SAM" id="SignalP"/>
    </source>
</evidence>
<feature type="chain" id="PRO_5036936557" evidence="1">
    <location>
        <begin position="22"/>
        <end position="300"/>
    </location>
</feature>
<feature type="domain" description="Phosphodiester glycosidase" evidence="2">
    <location>
        <begin position="99"/>
        <end position="287"/>
    </location>
</feature>
<evidence type="ECO:0000313" key="3">
    <source>
        <dbReference type="EMBL" id="MBW8728698.1"/>
    </source>
</evidence>
<keyword evidence="1" id="KW-0732">Signal</keyword>
<keyword evidence="3" id="KW-0326">Glycosidase</keyword>
<dbReference type="GO" id="GO:0016798">
    <property type="term" value="F:hydrolase activity, acting on glycosyl bonds"/>
    <property type="evidence" value="ECO:0007669"/>
    <property type="project" value="UniProtKB-KW"/>
</dbReference>
<name>A0A952FP40_9PROT</name>
<accession>A0A952FP40</accession>